<dbReference type="InterPro" id="IPR009057">
    <property type="entry name" value="Homeodomain-like_sf"/>
</dbReference>
<dbReference type="Proteomes" id="UP000183983">
    <property type="component" value="Unassembled WGS sequence"/>
</dbReference>
<dbReference type="InterPro" id="IPR036388">
    <property type="entry name" value="WH-like_DNA-bd_sf"/>
</dbReference>
<dbReference type="STRING" id="1190415.SAMN05216593_105225"/>
<dbReference type="Gene3D" id="3.40.50.10490">
    <property type="entry name" value="Glucose-6-phosphate isomerase like protein, domain 1"/>
    <property type="match status" value="1"/>
</dbReference>
<dbReference type="GO" id="GO:0003677">
    <property type="term" value="F:DNA binding"/>
    <property type="evidence" value="ECO:0007669"/>
    <property type="project" value="InterPro"/>
</dbReference>
<dbReference type="PANTHER" id="PTHR30514:SF18">
    <property type="entry name" value="RPIR-FAMILY TRANSCRIPTIONAL REGULATOR"/>
    <property type="match status" value="1"/>
</dbReference>
<accession>A0A1M7N6E5</accession>
<evidence type="ECO:0000259" key="1">
    <source>
        <dbReference type="PROSITE" id="PS51071"/>
    </source>
</evidence>
<dbReference type="PANTHER" id="PTHR30514">
    <property type="entry name" value="GLUCOKINASE"/>
    <property type="match status" value="1"/>
</dbReference>
<dbReference type="AlphaFoldDB" id="A0A1M7N6E5"/>
<protein>
    <submittedName>
        <fullName evidence="2">Transcriptional regulator, RpiR family</fullName>
    </submittedName>
</protein>
<feature type="domain" description="HTH rpiR-type" evidence="1">
    <location>
        <begin position="21"/>
        <end position="97"/>
    </location>
</feature>
<gene>
    <name evidence="2" type="ORF">SAMN05216593_105225</name>
</gene>
<evidence type="ECO:0000313" key="3">
    <source>
        <dbReference type="Proteomes" id="UP000183983"/>
    </source>
</evidence>
<dbReference type="Gene3D" id="1.10.10.10">
    <property type="entry name" value="Winged helix-like DNA-binding domain superfamily/Winged helix DNA-binding domain"/>
    <property type="match status" value="1"/>
</dbReference>
<proteinExistence type="predicted"/>
<dbReference type="InterPro" id="IPR047640">
    <property type="entry name" value="RpiR-like"/>
</dbReference>
<dbReference type="EMBL" id="FRDA01000005">
    <property type="protein sequence ID" value="SHM99072.1"/>
    <property type="molecule type" value="Genomic_DNA"/>
</dbReference>
<evidence type="ECO:0000313" key="2">
    <source>
        <dbReference type="EMBL" id="SHM99072.1"/>
    </source>
</evidence>
<reference evidence="2 3" key="1">
    <citation type="submission" date="2016-11" db="EMBL/GenBank/DDBJ databases">
        <authorList>
            <person name="Jaros S."/>
            <person name="Januszkiewicz K."/>
            <person name="Wedrychowicz H."/>
        </authorList>
    </citation>
    <scope>NUCLEOTIDE SEQUENCE [LARGE SCALE GENOMIC DNA]</scope>
    <source>
        <strain evidence="2 3">LMG 26898</strain>
    </source>
</reference>
<organism evidence="2 3">
    <name type="scientific">Pseudomonas asturiensis</name>
    <dbReference type="NCBI Taxonomy" id="1190415"/>
    <lineage>
        <taxon>Bacteria</taxon>
        <taxon>Pseudomonadati</taxon>
        <taxon>Pseudomonadota</taxon>
        <taxon>Gammaproteobacteria</taxon>
        <taxon>Pseudomonadales</taxon>
        <taxon>Pseudomonadaceae</taxon>
        <taxon>Pseudomonas</taxon>
    </lineage>
</organism>
<dbReference type="SUPFAM" id="SSF46689">
    <property type="entry name" value="Homeodomain-like"/>
    <property type="match status" value="1"/>
</dbReference>
<dbReference type="GO" id="GO:0003700">
    <property type="term" value="F:DNA-binding transcription factor activity"/>
    <property type="evidence" value="ECO:0007669"/>
    <property type="project" value="InterPro"/>
</dbReference>
<sequence>MSNIFGFRPPGLLMDDLMEKPSFLEALEQQFADLTPTGKRIAGYLLANPQKLPFETADSIALQAGTTGISVGRFLRSLGYRNIDDVKRSLRGDEGGLWVLTDRLGAFREEASHGDTLERSMKREVEAIQRVYALARGEVFANIVERLSSADAVFIVGIQTTRGILNAFFSHLEYIRPKVYYVDGLSGTYAESLNSGFDNPYAVIADFRMYSAVARTFCEVAAQRNLPLAFITDFQCPWARDYPTDLLQLDTDVGQFWDSLAPLTCLLNLMVSAVAESYGNRLDERLAKNRELQTLFGQFD</sequence>
<dbReference type="GO" id="GO:0097367">
    <property type="term" value="F:carbohydrate derivative binding"/>
    <property type="evidence" value="ECO:0007669"/>
    <property type="project" value="InterPro"/>
</dbReference>
<dbReference type="PROSITE" id="PS51071">
    <property type="entry name" value="HTH_RPIR"/>
    <property type="match status" value="1"/>
</dbReference>
<name>A0A1M7N6E5_9PSED</name>
<dbReference type="InterPro" id="IPR000281">
    <property type="entry name" value="HTH_RpiR"/>
</dbReference>